<dbReference type="EMBL" id="BARV01010010">
    <property type="protein sequence ID" value="GAI06812.1"/>
    <property type="molecule type" value="Genomic_DNA"/>
</dbReference>
<protein>
    <recommendedName>
        <fullName evidence="2">CARDB domain-containing protein</fullName>
    </recommendedName>
</protein>
<proteinExistence type="predicted"/>
<feature type="non-terminal residue" evidence="1">
    <location>
        <position position="62"/>
    </location>
</feature>
<organism evidence="1">
    <name type="scientific">marine sediment metagenome</name>
    <dbReference type="NCBI Taxonomy" id="412755"/>
    <lineage>
        <taxon>unclassified sequences</taxon>
        <taxon>metagenomes</taxon>
        <taxon>ecological metagenomes</taxon>
    </lineage>
</organism>
<gene>
    <name evidence="1" type="ORF">S06H3_19535</name>
</gene>
<sequence>MAVGVLGAAVFLMQASTEGFEVKNLRISPAEVKINESVTITADVKNLGGDAGAYGVTLSGLF</sequence>
<accession>X1KID7</accession>
<dbReference type="AlphaFoldDB" id="X1KID7"/>
<evidence type="ECO:0008006" key="2">
    <source>
        <dbReference type="Google" id="ProtNLM"/>
    </source>
</evidence>
<reference evidence="1" key="1">
    <citation type="journal article" date="2014" name="Front. Microbiol.">
        <title>High frequency of phylogenetically diverse reductive dehalogenase-homologous genes in deep subseafloor sedimentary metagenomes.</title>
        <authorList>
            <person name="Kawai M."/>
            <person name="Futagami T."/>
            <person name="Toyoda A."/>
            <person name="Takaki Y."/>
            <person name="Nishi S."/>
            <person name="Hori S."/>
            <person name="Arai W."/>
            <person name="Tsubouchi T."/>
            <person name="Morono Y."/>
            <person name="Uchiyama I."/>
            <person name="Ito T."/>
            <person name="Fujiyama A."/>
            <person name="Inagaki F."/>
            <person name="Takami H."/>
        </authorList>
    </citation>
    <scope>NUCLEOTIDE SEQUENCE</scope>
    <source>
        <strain evidence="1">Expedition CK06-06</strain>
    </source>
</reference>
<name>X1KID7_9ZZZZ</name>
<comment type="caution">
    <text evidence="1">The sequence shown here is derived from an EMBL/GenBank/DDBJ whole genome shotgun (WGS) entry which is preliminary data.</text>
</comment>
<evidence type="ECO:0000313" key="1">
    <source>
        <dbReference type="EMBL" id="GAI06812.1"/>
    </source>
</evidence>